<dbReference type="AlphaFoldDB" id="A0A1V4KVZ8"/>
<comment type="caution">
    <text evidence="1">The sequence shown here is derived from an EMBL/GenBank/DDBJ whole genome shotgun (WGS) entry which is preliminary data.</text>
</comment>
<dbReference type="Proteomes" id="UP000190648">
    <property type="component" value="Unassembled WGS sequence"/>
</dbReference>
<organism evidence="1 2">
    <name type="scientific">Patagioenas fasciata monilis</name>
    <dbReference type="NCBI Taxonomy" id="372326"/>
    <lineage>
        <taxon>Eukaryota</taxon>
        <taxon>Metazoa</taxon>
        <taxon>Chordata</taxon>
        <taxon>Craniata</taxon>
        <taxon>Vertebrata</taxon>
        <taxon>Euteleostomi</taxon>
        <taxon>Archelosauria</taxon>
        <taxon>Archosauria</taxon>
        <taxon>Dinosauria</taxon>
        <taxon>Saurischia</taxon>
        <taxon>Theropoda</taxon>
        <taxon>Coelurosauria</taxon>
        <taxon>Aves</taxon>
        <taxon>Neognathae</taxon>
        <taxon>Neoaves</taxon>
        <taxon>Columbimorphae</taxon>
        <taxon>Columbiformes</taxon>
        <taxon>Columbidae</taxon>
        <taxon>Patagioenas</taxon>
    </lineage>
</organism>
<evidence type="ECO:0000313" key="1">
    <source>
        <dbReference type="EMBL" id="OPJ88542.1"/>
    </source>
</evidence>
<gene>
    <name evidence="1" type="ORF">AV530_003070</name>
</gene>
<protein>
    <submittedName>
        <fullName evidence="1">Uncharacterized protein</fullName>
    </submittedName>
</protein>
<name>A0A1V4KVZ8_PATFA</name>
<proteinExistence type="predicted"/>
<keyword evidence="2" id="KW-1185">Reference proteome</keyword>
<accession>A0A1V4KVZ8</accession>
<reference evidence="1 2" key="1">
    <citation type="submission" date="2016-02" db="EMBL/GenBank/DDBJ databases">
        <title>Band-tailed pigeon sequencing and assembly.</title>
        <authorList>
            <person name="Soares A.E."/>
            <person name="Novak B.J."/>
            <person name="Rice E.S."/>
            <person name="O'Connell B."/>
            <person name="Chang D."/>
            <person name="Weber S."/>
            <person name="Shapiro B."/>
        </authorList>
    </citation>
    <scope>NUCLEOTIDE SEQUENCE [LARGE SCALE GENOMIC DNA]</scope>
    <source>
        <strain evidence="1">BTP2013</strain>
        <tissue evidence="1">Blood</tissue>
    </source>
</reference>
<dbReference type="EMBL" id="LSYS01001520">
    <property type="protein sequence ID" value="OPJ88542.1"/>
    <property type="molecule type" value="Genomic_DNA"/>
</dbReference>
<evidence type="ECO:0000313" key="2">
    <source>
        <dbReference type="Proteomes" id="UP000190648"/>
    </source>
</evidence>
<sequence length="88" mass="9989">MTYEVQNRSLTSSQRGQVVWRLFQARHPQVEPVFQECQHVLAAVAGLTALLPLPQKLGAYDAKQLSDELQHQELGLNQVHKEAVRTRT</sequence>